<comment type="similarity">
    <text evidence="2">Belongs to the CSL4 family.</text>
</comment>
<keyword evidence="2" id="KW-0963">Cytoplasm</keyword>
<keyword evidence="1 2" id="KW-0271">Exosome</keyword>
<dbReference type="GO" id="GO:0006396">
    <property type="term" value="P:RNA processing"/>
    <property type="evidence" value="ECO:0007669"/>
    <property type="project" value="InterPro"/>
</dbReference>
<dbReference type="InterPro" id="IPR039771">
    <property type="entry name" value="Csl4"/>
</dbReference>
<dbReference type="GO" id="GO:0003676">
    <property type="term" value="F:nucleic acid binding"/>
    <property type="evidence" value="ECO:0007669"/>
    <property type="project" value="InterPro"/>
</dbReference>
<dbReference type="GO" id="GO:0005737">
    <property type="term" value="C:cytoplasm"/>
    <property type="evidence" value="ECO:0007669"/>
    <property type="project" value="UniProtKB-SubCell"/>
</dbReference>
<dbReference type="Proteomes" id="UP000284763">
    <property type="component" value="Unassembled WGS sequence"/>
</dbReference>
<keyword evidence="2" id="KW-0479">Metal-binding</keyword>
<dbReference type="HAMAP" id="MF_00975">
    <property type="entry name" value="Exosome_Csl4"/>
    <property type="match status" value="1"/>
</dbReference>
<dbReference type="InterPro" id="IPR003029">
    <property type="entry name" value="S1_domain"/>
</dbReference>
<organism evidence="4 5">
    <name type="scientific">Methanosalsum natronophilum</name>
    <dbReference type="NCBI Taxonomy" id="768733"/>
    <lineage>
        <taxon>Archaea</taxon>
        <taxon>Methanobacteriati</taxon>
        <taxon>Methanobacteriota</taxon>
        <taxon>Stenosarchaea group</taxon>
        <taxon>Methanomicrobia</taxon>
        <taxon>Methanosarcinales</taxon>
        <taxon>Methanosarcinaceae</taxon>
        <taxon>Methanosalsum</taxon>
    </lineage>
</organism>
<feature type="binding site" evidence="2">
    <location>
        <position position="163"/>
    </location>
    <ligand>
        <name>Zn(2+)</name>
        <dbReference type="ChEBI" id="CHEBI:29105"/>
    </ligand>
</feature>
<evidence type="ECO:0000256" key="1">
    <source>
        <dbReference type="ARBA" id="ARBA00022835"/>
    </source>
</evidence>
<dbReference type="GO" id="GO:0006401">
    <property type="term" value="P:RNA catabolic process"/>
    <property type="evidence" value="ECO:0007669"/>
    <property type="project" value="UniProtKB-UniRule"/>
</dbReference>
<dbReference type="InterPro" id="IPR012340">
    <property type="entry name" value="NA-bd_OB-fold"/>
</dbReference>
<feature type="binding site" evidence="2">
    <location>
        <position position="160"/>
    </location>
    <ligand>
        <name>Zn(2+)</name>
        <dbReference type="ChEBI" id="CHEBI:29105"/>
    </ligand>
</feature>
<dbReference type="Gene3D" id="2.20.70.10">
    <property type="match status" value="1"/>
</dbReference>
<dbReference type="Gene3D" id="2.40.50.140">
    <property type="entry name" value="Nucleic acid-binding proteins"/>
    <property type="match status" value="1"/>
</dbReference>
<evidence type="ECO:0000259" key="3">
    <source>
        <dbReference type="PROSITE" id="PS50126"/>
    </source>
</evidence>
<protein>
    <recommendedName>
        <fullName evidence="2">Exosome complex component Csl4</fullName>
    </recommendedName>
</protein>
<evidence type="ECO:0000313" key="5">
    <source>
        <dbReference type="Proteomes" id="UP000284763"/>
    </source>
</evidence>
<comment type="subunit">
    <text evidence="2">Component of the archaeal exosome complex. Forms a trimer of Rrp4 and/or Csl4 subunits. The trimer associates with an hexameric ring-like arrangement composed of 3 Rrp41-Rrp42 heterodimers. Interacts with DnaG.</text>
</comment>
<dbReference type="PROSITE" id="PS50126">
    <property type="entry name" value="S1"/>
    <property type="match status" value="1"/>
</dbReference>
<proteinExistence type="inferred from homology"/>
<feature type="binding site" evidence="2">
    <location>
        <position position="147"/>
    </location>
    <ligand>
        <name>Zn(2+)</name>
        <dbReference type="ChEBI" id="CHEBI:29105"/>
    </ligand>
</feature>
<name>A0A3R7XV69_9EURY</name>
<dbReference type="PANTHER" id="PTHR12686:SF8">
    <property type="entry name" value="EXOSOME COMPLEX COMPONENT CSL4"/>
    <property type="match status" value="1"/>
</dbReference>
<feature type="domain" description="S1 motif" evidence="3">
    <location>
        <begin position="57"/>
        <end position="135"/>
    </location>
</feature>
<keyword evidence="2" id="KW-0862">Zinc</keyword>
<comment type="function">
    <text evidence="2">Non-catalytic component of the exosome, which is a complex involved in RNA degradation. Increases the RNA binding and the efficiency of RNA degradation. Helpful for the interaction of the exosome with A-poor RNAs.</text>
</comment>
<feature type="binding site" evidence="2">
    <location>
        <position position="144"/>
    </location>
    <ligand>
        <name>Zn(2+)</name>
        <dbReference type="ChEBI" id="CHEBI:29105"/>
    </ligand>
</feature>
<dbReference type="Pfam" id="PF14382">
    <property type="entry name" value="ECR1_N"/>
    <property type="match status" value="1"/>
</dbReference>
<comment type="subcellular location">
    <subcellularLocation>
        <location evidence="2">Cytoplasm</location>
    </subcellularLocation>
</comment>
<dbReference type="GO" id="GO:0008270">
    <property type="term" value="F:zinc ion binding"/>
    <property type="evidence" value="ECO:0007669"/>
    <property type="project" value="UniProtKB-UniRule"/>
</dbReference>
<evidence type="ECO:0000313" key="4">
    <source>
        <dbReference type="EMBL" id="RQD87882.1"/>
    </source>
</evidence>
<evidence type="ECO:0000256" key="2">
    <source>
        <dbReference type="HAMAP-Rule" id="MF_00975"/>
    </source>
</evidence>
<accession>A0A3R7XV69</accession>
<dbReference type="GO" id="GO:0000178">
    <property type="term" value="C:exosome (RNase complex)"/>
    <property type="evidence" value="ECO:0007669"/>
    <property type="project" value="UniProtKB-KW"/>
</dbReference>
<dbReference type="AlphaFoldDB" id="A0A3R7XV69"/>
<reference evidence="4 5" key="1">
    <citation type="submission" date="2018-08" db="EMBL/GenBank/DDBJ databases">
        <title>The metabolism and importance of syntrophic acetate oxidation coupled to methane or sulfide production in haloalkaline environments.</title>
        <authorList>
            <person name="Timmers P.H.A."/>
            <person name="Vavourakis C.D."/>
            <person name="Sorokin D.Y."/>
            <person name="Sinninghe Damste J.S."/>
            <person name="Muyzer G."/>
            <person name="Stams A.J.M."/>
            <person name="Plugge C.M."/>
        </authorList>
    </citation>
    <scope>NUCLEOTIDE SEQUENCE [LARGE SCALE GENOMIC DNA]</scope>
    <source>
        <strain evidence="4">MSAO_Arc3</strain>
    </source>
</reference>
<dbReference type="InterPro" id="IPR030850">
    <property type="entry name" value="Exosome_Csl4_arc"/>
</dbReference>
<comment type="caution">
    <text evidence="4">The sequence shown here is derived from an EMBL/GenBank/DDBJ whole genome shotgun (WGS) entry which is preliminary data.</text>
</comment>
<dbReference type="NCBIfam" id="NF034126">
    <property type="entry name" value="PRK09521.1"/>
    <property type="match status" value="1"/>
</dbReference>
<dbReference type="EMBL" id="QZAB01000221">
    <property type="protein sequence ID" value="RQD87882.1"/>
    <property type="molecule type" value="Genomic_DNA"/>
</dbReference>
<gene>
    <name evidence="2" type="primary">csl4</name>
    <name evidence="4" type="ORF">D5R95_03310</name>
</gene>
<dbReference type="SUPFAM" id="SSF50249">
    <property type="entry name" value="Nucleic acid-binding proteins"/>
    <property type="match status" value="1"/>
</dbReference>
<sequence length="180" mass="19982">MPGELLGIVEELEPREGTYTYSGDIYSSITGKVIVDKDKRTISIQPLTNTPYKLKSGDIVIGEIVNVRDSIAMVSISAVKGLDEREILNDSNFVIRISDIRDSYVQDLSREFSLGDVVKAKIIDINNMRLTTSGDSLGVMTSRCARCHEILSLEEDKLQCPSCSRIENRKMSKDYGTGVI</sequence>
<dbReference type="SUPFAM" id="SSF110324">
    <property type="entry name" value="Ribosomal L27 protein-like"/>
    <property type="match status" value="1"/>
</dbReference>
<dbReference type="InterPro" id="IPR025721">
    <property type="entry name" value="Exosome_cplx_N_dom"/>
</dbReference>
<dbReference type="Gene3D" id="2.40.50.100">
    <property type="match status" value="1"/>
</dbReference>
<dbReference type="PANTHER" id="PTHR12686">
    <property type="entry name" value="3'-5' EXORIBONUCLEASE CSL4-RELATED"/>
    <property type="match status" value="1"/>
</dbReference>
<dbReference type="SMART" id="SM00316">
    <property type="entry name" value="S1"/>
    <property type="match status" value="1"/>
</dbReference>